<accession>A0ABN9HIM2</accession>
<name>A0ABN9HIM2_9NEOB</name>
<dbReference type="EMBL" id="CATNWA010020686">
    <property type="protein sequence ID" value="CAI9619473.1"/>
    <property type="molecule type" value="Genomic_DNA"/>
</dbReference>
<reference evidence="1" key="1">
    <citation type="submission" date="2023-05" db="EMBL/GenBank/DDBJ databases">
        <authorList>
            <person name="Stuckert A."/>
        </authorList>
    </citation>
    <scope>NUCLEOTIDE SEQUENCE</scope>
</reference>
<sequence>MGPLCPCPHSKKPPLMVINSGTLSSPYKSPPATAISRIRFSPCRAPAGAD</sequence>
<protein>
    <submittedName>
        <fullName evidence="1">Uncharacterized protein</fullName>
    </submittedName>
</protein>
<comment type="caution">
    <text evidence="1">The sequence shown here is derived from an EMBL/GenBank/DDBJ whole genome shotgun (WGS) entry which is preliminary data.</text>
</comment>
<proteinExistence type="predicted"/>
<organism evidence="1 2">
    <name type="scientific">Staurois parvus</name>
    <dbReference type="NCBI Taxonomy" id="386267"/>
    <lineage>
        <taxon>Eukaryota</taxon>
        <taxon>Metazoa</taxon>
        <taxon>Chordata</taxon>
        <taxon>Craniata</taxon>
        <taxon>Vertebrata</taxon>
        <taxon>Euteleostomi</taxon>
        <taxon>Amphibia</taxon>
        <taxon>Batrachia</taxon>
        <taxon>Anura</taxon>
        <taxon>Neobatrachia</taxon>
        <taxon>Ranoidea</taxon>
        <taxon>Ranidae</taxon>
        <taxon>Staurois</taxon>
    </lineage>
</organism>
<evidence type="ECO:0000313" key="2">
    <source>
        <dbReference type="Proteomes" id="UP001162483"/>
    </source>
</evidence>
<keyword evidence="2" id="KW-1185">Reference proteome</keyword>
<gene>
    <name evidence="1" type="ORF">SPARVUS_LOCUS15840319</name>
</gene>
<dbReference type="Proteomes" id="UP001162483">
    <property type="component" value="Unassembled WGS sequence"/>
</dbReference>
<evidence type="ECO:0000313" key="1">
    <source>
        <dbReference type="EMBL" id="CAI9619473.1"/>
    </source>
</evidence>